<dbReference type="PANTHER" id="PTHR11101">
    <property type="entry name" value="PHOSPHATE TRANSPORTER"/>
    <property type="match status" value="1"/>
</dbReference>
<reference evidence="11" key="1">
    <citation type="submission" date="2015-08" db="UniProtKB">
        <authorList>
            <consortium name="WormBaseParasite"/>
        </authorList>
    </citation>
    <scope>IDENTIFICATION</scope>
</reference>
<feature type="transmembrane region" description="Helical" evidence="8">
    <location>
        <begin position="71"/>
        <end position="91"/>
    </location>
</feature>
<evidence type="ECO:0000256" key="9">
    <source>
        <dbReference type="SAM" id="SignalP"/>
    </source>
</evidence>
<name>A0A0K0E155_STRER</name>
<dbReference type="GO" id="GO:0016020">
    <property type="term" value="C:membrane"/>
    <property type="evidence" value="ECO:0007669"/>
    <property type="project" value="UniProtKB-SubCell"/>
</dbReference>
<evidence type="ECO:0000256" key="5">
    <source>
        <dbReference type="ARBA" id="ARBA00022692"/>
    </source>
</evidence>
<sequence length="490" mass="53305">MIQKSIFILILGITISKAFEISLSSSNLFPLWALIIGGIFAFTLGMGMGANDVSNAFGTSVGSKVLTLKKAYILAIIFESLGSILVGYNVTDTVRKGVVDINVYIGYERDLFFGQIGTLGGCTVWLFLATALNLPVSTTHSLIGATVGMSLVMKGFAGIEWKTIGNIALSWLLSPILSGIISGILYIIVDHTVLRTSNPFNNGLKLLPIFYFCCIAFNSFAVVYQGSKILHLSSLPIHLAIILALTLGFIAALVVRYILRPRILRWISDNDETKVEVDLQRNSVQVVVKDIIIKPENNTKKEDNKTSFFKWLLPTPDRKLNEKTLKLFTTIQTFTACFAGFAHGANDVSNAIGPFSAMIGIYNDGNIFQKNEVPLYVLIFGVFAICVGLVLLGHKVIKTVGQKMSEINPCSGFTIEFGAAVTSLLASKAGLPISTTHCLVGSVVAVGMVRSRQGVDWKIFRNIVLSWVITLPAAGFASAIIVLILRFFIF</sequence>
<dbReference type="InterPro" id="IPR001204">
    <property type="entry name" value="Phos_transporter"/>
</dbReference>
<feature type="chain" id="PRO_5005327284" description="Phosphate transporter" evidence="9">
    <location>
        <begin position="19"/>
        <end position="490"/>
    </location>
</feature>
<dbReference type="WBParaSite" id="SSTP_0000321700.1">
    <property type="protein sequence ID" value="SSTP_0000321700.1"/>
    <property type="gene ID" value="SSTP_0000321700"/>
</dbReference>
<dbReference type="Pfam" id="PF01384">
    <property type="entry name" value="PHO4"/>
    <property type="match status" value="1"/>
</dbReference>
<feature type="transmembrane region" description="Helical" evidence="8">
    <location>
        <begin position="171"/>
        <end position="194"/>
    </location>
</feature>
<feature type="transmembrane region" description="Helical" evidence="8">
    <location>
        <begin position="111"/>
        <end position="134"/>
    </location>
</feature>
<evidence type="ECO:0000256" key="7">
    <source>
        <dbReference type="ARBA" id="ARBA00023136"/>
    </source>
</evidence>
<keyword evidence="7 8" id="KW-0472">Membrane</keyword>
<comment type="subcellular location">
    <subcellularLocation>
        <location evidence="1 8">Membrane</location>
        <topology evidence="1 8">Multi-pass membrane protein</topology>
    </subcellularLocation>
</comment>
<dbReference type="GO" id="GO:0035435">
    <property type="term" value="P:phosphate ion transmembrane transport"/>
    <property type="evidence" value="ECO:0007669"/>
    <property type="project" value="TreeGrafter"/>
</dbReference>
<feature type="transmembrane region" description="Helical" evidence="8">
    <location>
        <begin position="375"/>
        <end position="394"/>
    </location>
</feature>
<keyword evidence="4 8" id="KW-0592">Phosphate transport</keyword>
<evidence type="ECO:0000256" key="2">
    <source>
        <dbReference type="ARBA" id="ARBA00009916"/>
    </source>
</evidence>
<evidence type="ECO:0000256" key="3">
    <source>
        <dbReference type="ARBA" id="ARBA00022448"/>
    </source>
</evidence>
<comment type="similarity">
    <text evidence="2 8">Belongs to the inorganic phosphate transporter (PiT) (TC 2.A.20) family.</text>
</comment>
<feature type="transmembrane region" description="Helical" evidence="8">
    <location>
        <begin position="28"/>
        <end position="50"/>
    </location>
</feature>
<feature type="transmembrane region" description="Helical" evidence="8">
    <location>
        <begin position="431"/>
        <end position="451"/>
    </location>
</feature>
<dbReference type="PANTHER" id="PTHR11101:SF67">
    <property type="entry name" value="PHOSPHATE TRANSPORTER"/>
    <property type="match status" value="1"/>
</dbReference>
<feature type="signal peptide" evidence="9">
    <location>
        <begin position="1"/>
        <end position="18"/>
    </location>
</feature>
<keyword evidence="9" id="KW-0732">Signal</keyword>
<evidence type="ECO:0000313" key="11">
    <source>
        <dbReference type="WBParaSite" id="SSTP_0000321700.1"/>
    </source>
</evidence>
<feature type="transmembrane region" description="Helical" evidence="8">
    <location>
        <begin position="206"/>
        <end position="225"/>
    </location>
</feature>
<proteinExistence type="inferred from homology"/>
<keyword evidence="5 8" id="KW-0812">Transmembrane</keyword>
<evidence type="ECO:0000313" key="10">
    <source>
        <dbReference type="Proteomes" id="UP000035681"/>
    </source>
</evidence>
<accession>A0A0K0E155</accession>
<keyword evidence="3 8" id="KW-0813">Transport</keyword>
<comment type="function">
    <text evidence="8">Sodium-phosphate symporter.</text>
</comment>
<dbReference type="Proteomes" id="UP000035681">
    <property type="component" value="Unplaced"/>
</dbReference>
<keyword evidence="10" id="KW-1185">Reference proteome</keyword>
<protein>
    <recommendedName>
        <fullName evidence="8">Phosphate transporter</fullName>
    </recommendedName>
</protein>
<dbReference type="GO" id="GO:0005315">
    <property type="term" value="F:phosphate transmembrane transporter activity"/>
    <property type="evidence" value="ECO:0007669"/>
    <property type="project" value="InterPro"/>
</dbReference>
<dbReference type="WBParaSite" id="TCONS_00002282.p1">
    <property type="protein sequence ID" value="TCONS_00002282.p1"/>
    <property type="gene ID" value="XLOC_002143"/>
</dbReference>
<organism evidence="11">
    <name type="scientific">Strongyloides stercoralis</name>
    <name type="common">Threadworm</name>
    <dbReference type="NCBI Taxonomy" id="6248"/>
    <lineage>
        <taxon>Eukaryota</taxon>
        <taxon>Metazoa</taxon>
        <taxon>Ecdysozoa</taxon>
        <taxon>Nematoda</taxon>
        <taxon>Chromadorea</taxon>
        <taxon>Rhabditida</taxon>
        <taxon>Tylenchina</taxon>
        <taxon>Panagrolaimomorpha</taxon>
        <taxon>Strongyloidoidea</taxon>
        <taxon>Strongyloididae</taxon>
        <taxon>Strongyloides</taxon>
    </lineage>
</organism>
<evidence type="ECO:0000256" key="8">
    <source>
        <dbReference type="RuleBase" id="RU363058"/>
    </source>
</evidence>
<feature type="transmembrane region" description="Helical" evidence="8">
    <location>
        <begin position="237"/>
        <end position="259"/>
    </location>
</feature>
<evidence type="ECO:0000256" key="4">
    <source>
        <dbReference type="ARBA" id="ARBA00022592"/>
    </source>
</evidence>
<dbReference type="AlphaFoldDB" id="A0A0K0E155"/>
<evidence type="ECO:0000256" key="6">
    <source>
        <dbReference type="ARBA" id="ARBA00022989"/>
    </source>
</evidence>
<evidence type="ECO:0000256" key="1">
    <source>
        <dbReference type="ARBA" id="ARBA00004141"/>
    </source>
</evidence>
<feature type="transmembrane region" description="Helical" evidence="8">
    <location>
        <begin position="463"/>
        <end position="489"/>
    </location>
</feature>
<keyword evidence="6 8" id="KW-1133">Transmembrane helix</keyword>